<evidence type="ECO:0000259" key="3">
    <source>
        <dbReference type="PROSITE" id="PS50102"/>
    </source>
</evidence>
<protein>
    <submittedName>
        <fullName evidence="4">44086_t:CDS:1</fullName>
    </submittedName>
</protein>
<dbReference type="SMART" id="SM00360">
    <property type="entry name" value="RRM"/>
    <property type="match status" value="1"/>
</dbReference>
<dbReference type="PRINTS" id="PR01738">
    <property type="entry name" value="RNABINDINGM8"/>
</dbReference>
<dbReference type="EMBL" id="CAJVQB010015792">
    <property type="protein sequence ID" value="CAG8776637.1"/>
    <property type="molecule type" value="Genomic_DNA"/>
</dbReference>
<feature type="domain" description="RRM" evidence="3">
    <location>
        <begin position="45"/>
        <end position="119"/>
    </location>
</feature>
<accession>A0ABN7VJ31</accession>
<feature type="compositionally biased region" description="Basic residues" evidence="2">
    <location>
        <begin position="143"/>
        <end position="158"/>
    </location>
</feature>
<comment type="caution">
    <text evidence="4">The sequence shown here is derived from an EMBL/GenBank/DDBJ whole genome shotgun (WGS) entry which is preliminary data.</text>
</comment>
<feature type="compositionally biased region" description="Basic and acidic residues" evidence="2">
    <location>
        <begin position="8"/>
        <end position="24"/>
    </location>
</feature>
<dbReference type="Gene3D" id="3.30.70.330">
    <property type="match status" value="1"/>
</dbReference>
<reference evidence="4 5" key="1">
    <citation type="submission" date="2021-06" db="EMBL/GenBank/DDBJ databases">
        <authorList>
            <person name="Kallberg Y."/>
            <person name="Tangrot J."/>
            <person name="Rosling A."/>
        </authorList>
    </citation>
    <scope>NUCLEOTIDE SEQUENCE [LARGE SCALE GENOMIC DNA]</scope>
    <source>
        <strain evidence="4 5">120-4 pot B 10/14</strain>
    </source>
</reference>
<gene>
    <name evidence="4" type="ORF">GMARGA_LOCUS19153</name>
</gene>
<proteinExistence type="predicted"/>
<evidence type="ECO:0000256" key="1">
    <source>
        <dbReference type="PROSITE-ProRule" id="PRU00176"/>
    </source>
</evidence>
<dbReference type="Pfam" id="PF00076">
    <property type="entry name" value="RRM_1"/>
    <property type="match status" value="1"/>
</dbReference>
<dbReference type="InterPro" id="IPR008111">
    <property type="entry name" value="RNA-bd_8"/>
</dbReference>
<feature type="region of interest" description="Disordered" evidence="2">
    <location>
        <begin position="1"/>
        <end position="36"/>
    </location>
</feature>
<feature type="region of interest" description="Disordered" evidence="2">
    <location>
        <begin position="130"/>
        <end position="158"/>
    </location>
</feature>
<organism evidence="4 5">
    <name type="scientific">Gigaspora margarita</name>
    <dbReference type="NCBI Taxonomy" id="4874"/>
    <lineage>
        <taxon>Eukaryota</taxon>
        <taxon>Fungi</taxon>
        <taxon>Fungi incertae sedis</taxon>
        <taxon>Mucoromycota</taxon>
        <taxon>Glomeromycotina</taxon>
        <taxon>Glomeromycetes</taxon>
        <taxon>Diversisporales</taxon>
        <taxon>Gigasporaceae</taxon>
        <taxon>Gigaspora</taxon>
    </lineage>
</organism>
<dbReference type="InterPro" id="IPR000504">
    <property type="entry name" value="RRM_dom"/>
</dbReference>
<keyword evidence="5" id="KW-1185">Reference proteome</keyword>
<evidence type="ECO:0000313" key="4">
    <source>
        <dbReference type="EMBL" id="CAG8776637.1"/>
    </source>
</evidence>
<name>A0ABN7VJ31_GIGMA</name>
<keyword evidence="1" id="KW-0694">RNA-binding</keyword>
<evidence type="ECO:0000256" key="2">
    <source>
        <dbReference type="SAM" id="MobiDB-lite"/>
    </source>
</evidence>
<evidence type="ECO:0000313" key="5">
    <source>
        <dbReference type="Proteomes" id="UP000789901"/>
    </source>
</evidence>
<sequence>MMRKGRGFRNESRDGVRSGDKYDQFESTTDEDAAAGRAQRSVEGWIILVVGLHEESTEDEITDKFTDYGEIKIFIWLRSVNAGYTLVEYETYKEAKNAIDAVNGTKFLGSTLHCDFAFIRAPISIASGADRESRDRGANRNRVGSRRRGRSSSPSRRY</sequence>
<dbReference type="Proteomes" id="UP000789901">
    <property type="component" value="Unassembled WGS sequence"/>
</dbReference>
<dbReference type="InterPro" id="IPR012677">
    <property type="entry name" value="Nucleotide-bd_a/b_plait_sf"/>
</dbReference>
<dbReference type="PANTHER" id="PTHR45894">
    <property type="entry name" value="RNA-BINDING PROTEIN 8A"/>
    <property type="match status" value="1"/>
</dbReference>
<dbReference type="PROSITE" id="PS50102">
    <property type="entry name" value="RRM"/>
    <property type="match status" value="1"/>
</dbReference>
<dbReference type="InterPro" id="IPR035979">
    <property type="entry name" value="RBD_domain_sf"/>
</dbReference>
<dbReference type="SUPFAM" id="SSF54928">
    <property type="entry name" value="RNA-binding domain, RBD"/>
    <property type="match status" value="1"/>
</dbReference>